<keyword evidence="2" id="KW-0812">Transmembrane</keyword>
<feature type="transmembrane region" description="Helical" evidence="2">
    <location>
        <begin position="143"/>
        <end position="175"/>
    </location>
</feature>
<name>A0A2V0NUS5_9CHLO</name>
<reference evidence="3 4" key="1">
    <citation type="journal article" date="2018" name="Sci. Rep.">
        <title>Raphidocelis subcapitata (=Pseudokirchneriella subcapitata) provides an insight into genome evolution and environmental adaptations in the Sphaeropleales.</title>
        <authorList>
            <person name="Suzuki S."/>
            <person name="Yamaguchi H."/>
            <person name="Nakajima N."/>
            <person name="Kawachi M."/>
        </authorList>
    </citation>
    <scope>NUCLEOTIDE SEQUENCE [LARGE SCALE GENOMIC DNA]</scope>
    <source>
        <strain evidence="3 4">NIES-35</strain>
    </source>
</reference>
<sequence length="511" mass="52937">MDRCDHAAYAGHMIDMRDDLQEGADKVTGCQAHCRNFGVCIRVSPWVPLIGAFMIGTGLPVWAIFTRKALDSTRLFSDTLLGTRTYTVDQLSSSVNWVTGLSVIIMSSIVGMCMLLSLLRTYQETARLPKTRCGAPGRISYGGYVTLISLITFGLWLMTVVVALLIAAQLCWLLLAFMFEAAMVHGVTPVVAGSAPAAAFSAASKMLSGLAAPQATAGLPQGAPATQLIAAYAAAAGKQGAAAVGACPASCLDLGSFRTVFEAPQSCLCAAAEQHPMLLATATGTWQYLVHALAALALMGLADLFLIMNLSAQFAHARRDMAEAARRRRYAAGSTPRLSDESAAAVYVTTNPTYGGTPDKKGNGSGRRAQDTAFAHDNARRAAAKPAPPAGYAPALDALPDSVIAAPAAASAAPRGMPAAPQPLPPPPQHEHEREFAPASAPAPAEARGGAGPRGSGAGAGAAAVEDEGPAGGPRQYNTTAQRYAAYRLRAAQANAAAAKAPAGERKWPRT</sequence>
<dbReference type="AlphaFoldDB" id="A0A2V0NUS5"/>
<feature type="compositionally biased region" description="Gly residues" evidence="1">
    <location>
        <begin position="449"/>
        <end position="460"/>
    </location>
</feature>
<dbReference type="EMBL" id="BDRX01000006">
    <property type="protein sequence ID" value="GBF88687.1"/>
    <property type="molecule type" value="Genomic_DNA"/>
</dbReference>
<dbReference type="OrthoDB" id="547109at2759"/>
<comment type="caution">
    <text evidence="3">The sequence shown here is derived from an EMBL/GenBank/DDBJ whole genome shotgun (WGS) entry which is preliminary data.</text>
</comment>
<protein>
    <submittedName>
        <fullName evidence="3">Uncharacterized protein</fullName>
    </submittedName>
</protein>
<dbReference type="InParanoid" id="A0A2V0NUS5"/>
<feature type="transmembrane region" description="Helical" evidence="2">
    <location>
        <begin position="288"/>
        <end position="311"/>
    </location>
</feature>
<evidence type="ECO:0000256" key="1">
    <source>
        <dbReference type="SAM" id="MobiDB-lite"/>
    </source>
</evidence>
<keyword evidence="4" id="KW-1185">Reference proteome</keyword>
<feature type="compositionally biased region" description="Low complexity" evidence="1">
    <location>
        <begin position="437"/>
        <end position="448"/>
    </location>
</feature>
<evidence type="ECO:0000313" key="3">
    <source>
        <dbReference type="EMBL" id="GBF88687.1"/>
    </source>
</evidence>
<feature type="region of interest" description="Disordered" evidence="1">
    <location>
        <begin position="349"/>
        <end position="369"/>
    </location>
</feature>
<accession>A0A2V0NUS5</accession>
<keyword evidence="2" id="KW-1133">Transmembrane helix</keyword>
<keyword evidence="2" id="KW-0472">Membrane</keyword>
<evidence type="ECO:0000256" key="2">
    <source>
        <dbReference type="SAM" id="Phobius"/>
    </source>
</evidence>
<proteinExistence type="predicted"/>
<feature type="transmembrane region" description="Helical" evidence="2">
    <location>
        <begin position="97"/>
        <end position="122"/>
    </location>
</feature>
<gene>
    <name evidence="3" type="ORF">Rsub_01586</name>
</gene>
<organism evidence="3 4">
    <name type="scientific">Raphidocelis subcapitata</name>
    <dbReference type="NCBI Taxonomy" id="307507"/>
    <lineage>
        <taxon>Eukaryota</taxon>
        <taxon>Viridiplantae</taxon>
        <taxon>Chlorophyta</taxon>
        <taxon>core chlorophytes</taxon>
        <taxon>Chlorophyceae</taxon>
        <taxon>CS clade</taxon>
        <taxon>Sphaeropleales</taxon>
        <taxon>Selenastraceae</taxon>
        <taxon>Raphidocelis</taxon>
    </lineage>
</organism>
<dbReference type="Proteomes" id="UP000247498">
    <property type="component" value="Unassembled WGS sequence"/>
</dbReference>
<feature type="transmembrane region" description="Helical" evidence="2">
    <location>
        <begin position="46"/>
        <end position="65"/>
    </location>
</feature>
<evidence type="ECO:0000313" key="4">
    <source>
        <dbReference type="Proteomes" id="UP000247498"/>
    </source>
</evidence>
<feature type="region of interest" description="Disordered" evidence="1">
    <location>
        <begin position="413"/>
        <end position="477"/>
    </location>
</feature>